<gene>
    <name evidence="2" type="ORF">CVIRNUC_009134</name>
</gene>
<proteinExistence type="predicted"/>
<comment type="caution">
    <text evidence="2">The sequence shown here is derived from an EMBL/GenBank/DDBJ whole genome shotgun (WGS) entry which is preliminary data.</text>
</comment>
<organism evidence="2 3">
    <name type="scientific">Coccomyxa viridis</name>
    <dbReference type="NCBI Taxonomy" id="1274662"/>
    <lineage>
        <taxon>Eukaryota</taxon>
        <taxon>Viridiplantae</taxon>
        <taxon>Chlorophyta</taxon>
        <taxon>core chlorophytes</taxon>
        <taxon>Trebouxiophyceae</taxon>
        <taxon>Trebouxiophyceae incertae sedis</taxon>
        <taxon>Coccomyxaceae</taxon>
        <taxon>Coccomyxa</taxon>
    </lineage>
</organism>
<keyword evidence="3" id="KW-1185">Reference proteome</keyword>
<evidence type="ECO:0000256" key="1">
    <source>
        <dbReference type="SAM" id="MobiDB-lite"/>
    </source>
</evidence>
<reference evidence="2 3" key="1">
    <citation type="submission" date="2023-10" db="EMBL/GenBank/DDBJ databases">
        <authorList>
            <person name="Maclean D."/>
            <person name="Macfadyen A."/>
        </authorList>
    </citation>
    <scope>NUCLEOTIDE SEQUENCE [LARGE SCALE GENOMIC DNA]</scope>
</reference>
<accession>A0AAV1IGH6</accession>
<feature type="region of interest" description="Disordered" evidence="1">
    <location>
        <begin position="1"/>
        <end position="32"/>
    </location>
</feature>
<feature type="compositionally biased region" description="Low complexity" evidence="1">
    <location>
        <begin position="1"/>
        <end position="17"/>
    </location>
</feature>
<dbReference type="AlphaFoldDB" id="A0AAV1IGH6"/>
<evidence type="ECO:0000313" key="3">
    <source>
        <dbReference type="Proteomes" id="UP001314263"/>
    </source>
</evidence>
<protein>
    <submittedName>
        <fullName evidence="2">Uncharacterized protein</fullName>
    </submittedName>
</protein>
<sequence length="121" mass="13031">MVQCAPAPIAAPSQSQAHESGQKRGCASGNDGIDGGLDVFTQPVLPPVFGQPMAPYFQLLSKAIVDGPSFERKDTMSEDGLYLHKRHIRGDHGKMLEQAGTVLQHTVIYLKEADKVCTLPS</sequence>
<evidence type="ECO:0000313" key="2">
    <source>
        <dbReference type="EMBL" id="CAK0785921.1"/>
    </source>
</evidence>
<dbReference type="Proteomes" id="UP001314263">
    <property type="component" value="Unassembled WGS sequence"/>
</dbReference>
<dbReference type="EMBL" id="CAUYUE010000013">
    <property type="protein sequence ID" value="CAK0785921.1"/>
    <property type="molecule type" value="Genomic_DNA"/>
</dbReference>
<name>A0AAV1IGH6_9CHLO</name>